<dbReference type="SUPFAM" id="SSF159941">
    <property type="entry name" value="MM3350-like"/>
    <property type="match status" value="1"/>
</dbReference>
<dbReference type="InterPro" id="IPR024047">
    <property type="entry name" value="MM3350-like_sf"/>
</dbReference>
<gene>
    <name evidence="3" type="ORF">MSEN_39130</name>
</gene>
<evidence type="ECO:0000256" key="1">
    <source>
        <dbReference type="SAM" id="MobiDB-lite"/>
    </source>
</evidence>
<dbReference type="EMBL" id="BLKV01000002">
    <property type="protein sequence ID" value="GFG72193.1"/>
    <property type="molecule type" value="Genomic_DNA"/>
</dbReference>
<feature type="region of interest" description="Disordered" evidence="1">
    <location>
        <begin position="24"/>
        <end position="45"/>
    </location>
</feature>
<evidence type="ECO:0000313" key="4">
    <source>
        <dbReference type="Proteomes" id="UP000465263"/>
    </source>
</evidence>
<protein>
    <submittedName>
        <fullName evidence="3">TnpR protein</fullName>
    </submittedName>
</protein>
<dbReference type="AlphaFoldDB" id="A0A7I9XQD0"/>
<dbReference type="PANTHER" id="PTHR41878">
    <property type="entry name" value="LEXA REPRESSOR-RELATED"/>
    <property type="match status" value="1"/>
</dbReference>
<dbReference type="InterPro" id="IPR012912">
    <property type="entry name" value="Plasmid_pRiA4b_Orf3-like"/>
</dbReference>
<accession>A0A7I9XQD0</accession>
<name>A0A7I9XQD0_9MYCO</name>
<comment type="caution">
    <text evidence="3">The sequence shown here is derived from an EMBL/GenBank/DDBJ whole genome shotgun (WGS) entry which is preliminary data.</text>
</comment>
<keyword evidence="4" id="KW-1185">Reference proteome</keyword>
<dbReference type="Gene3D" id="3.10.290.30">
    <property type="entry name" value="MM3350-like"/>
    <property type="match status" value="1"/>
</dbReference>
<proteinExistence type="predicted"/>
<reference evidence="3 4" key="1">
    <citation type="journal article" date="2019" name="Emerg. Microbes Infect.">
        <title>Comprehensive subspecies identification of 175 nontuberculous mycobacteria species based on 7547 genomic profiles.</title>
        <authorList>
            <person name="Matsumoto Y."/>
            <person name="Kinjo T."/>
            <person name="Motooka D."/>
            <person name="Nabeya D."/>
            <person name="Jung N."/>
            <person name="Uechi K."/>
            <person name="Horii T."/>
            <person name="Iida T."/>
            <person name="Fujita J."/>
            <person name="Nakamura S."/>
        </authorList>
    </citation>
    <scope>NUCLEOTIDE SEQUENCE [LARGE SCALE GENOMIC DNA]</scope>
    <source>
        <strain evidence="3 4">JCM 16017</strain>
    </source>
</reference>
<organism evidence="3 4">
    <name type="scientific">Mycolicibacter senuensis</name>
    <dbReference type="NCBI Taxonomy" id="386913"/>
    <lineage>
        <taxon>Bacteria</taxon>
        <taxon>Bacillati</taxon>
        <taxon>Actinomycetota</taxon>
        <taxon>Actinomycetes</taxon>
        <taxon>Mycobacteriales</taxon>
        <taxon>Mycobacteriaceae</taxon>
        <taxon>Mycolicibacter</taxon>
    </lineage>
</organism>
<evidence type="ECO:0000259" key="2">
    <source>
        <dbReference type="Pfam" id="PF07929"/>
    </source>
</evidence>
<feature type="compositionally biased region" description="Basic residues" evidence="1">
    <location>
        <begin position="35"/>
        <end position="44"/>
    </location>
</feature>
<evidence type="ECO:0000313" key="3">
    <source>
        <dbReference type="EMBL" id="GFG72193.1"/>
    </source>
</evidence>
<dbReference type="PANTHER" id="PTHR41878:SF1">
    <property type="entry name" value="TNPR PROTEIN"/>
    <property type="match status" value="1"/>
</dbReference>
<dbReference type="Proteomes" id="UP000465263">
    <property type="component" value="Unassembled WGS sequence"/>
</dbReference>
<sequence>MLEGLSLDEIRTLTQHLLTTSPRTVEDLRAAAKPPSRRRPRRKQPVTLRVRADLAETKPPVWRRLELASDLMLDDVHLIIQTAFGWTDSHLHQFGSGPSYRSPGTEYYLCPFMVEDGDDGVSEEQVRLDELLVDVGDKLFYAYDFGDNWRHVIRLEAVLAYDASAPRAVCTGGRRPAPAEDCGGIGGYELLVAATDPSHPDHVAARAEYAEVFDADVDPRGWAPTPFEIEQINRELAQQHRR</sequence>
<feature type="domain" description="Plasmid pRiA4b Orf3-like" evidence="2">
    <location>
        <begin position="48"/>
        <end position="216"/>
    </location>
</feature>
<dbReference type="Pfam" id="PF07929">
    <property type="entry name" value="PRiA4_ORF3"/>
    <property type="match status" value="1"/>
</dbReference>